<evidence type="ECO:0000259" key="1">
    <source>
        <dbReference type="Pfam" id="PF00557"/>
    </source>
</evidence>
<reference evidence="2" key="1">
    <citation type="journal article" date="2023" name="Mol. Phylogenet. Evol.">
        <title>Genome-scale phylogeny and comparative genomics of the fungal order Sordariales.</title>
        <authorList>
            <person name="Hensen N."/>
            <person name="Bonometti L."/>
            <person name="Westerberg I."/>
            <person name="Brannstrom I.O."/>
            <person name="Guillou S."/>
            <person name="Cros-Aarteil S."/>
            <person name="Calhoun S."/>
            <person name="Haridas S."/>
            <person name="Kuo A."/>
            <person name="Mondo S."/>
            <person name="Pangilinan J."/>
            <person name="Riley R."/>
            <person name="LaButti K."/>
            <person name="Andreopoulos B."/>
            <person name="Lipzen A."/>
            <person name="Chen C."/>
            <person name="Yan M."/>
            <person name="Daum C."/>
            <person name="Ng V."/>
            <person name="Clum A."/>
            <person name="Steindorff A."/>
            <person name="Ohm R.A."/>
            <person name="Martin F."/>
            <person name="Silar P."/>
            <person name="Natvig D.O."/>
            <person name="Lalanne C."/>
            <person name="Gautier V."/>
            <person name="Ament-Velasquez S.L."/>
            <person name="Kruys A."/>
            <person name="Hutchinson M.I."/>
            <person name="Powell A.J."/>
            <person name="Barry K."/>
            <person name="Miller A.N."/>
            <person name="Grigoriev I.V."/>
            <person name="Debuchy R."/>
            <person name="Gladieux P."/>
            <person name="Hiltunen Thoren M."/>
            <person name="Johannesson H."/>
        </authorList>
    </citation>
    <scope>NUCLEOTIDE SEQUENCE</scope>
    <source>
        <strain evidence="2">SMH4131-1</strain>
    </source>
</reference>
<dbReference type="AlphaFoldDB" id="A0AAE0M5P1"/>
<comment type="caution">
    <text evidence="2">The sequence shown here is derived from an EMBL/GenBank/DDBJ whole genome shotgun (WGS) entry which is preliminary data.</text>
</comment>
<proteinExistence type="predicted"/>
<dbReference type="EMBL" id="JAUEPO010000006">
    <property type="protein sequence ID" value="KAK3319955.1"/>
    <property type="molecule type" value="Genomic_DNA"/>
</dbReference>
<dbReference type="Pfam" id="PF00557">
    <property type="entry name" value="Peptidase_M24"/>
    <property type="match status" value="1"/>
</dbReference>
<dbReference type="SUPFAM" id="SSF55920">
    <property type="entry name" value="Creatinase/aminopeptidase"/>
    <property type="match status" value="1"/>
</dbReference>
<dbReference type="Proteomes" id="UP001286456">
    <property type="component" value="Unassembled WGS sequence"/>
</dbReference>
<evidence type="ECO:0000313" key="3">
    <source>
        <dbReference type="Proteomes" id="UP001286456"/>
    </source>
</evidence>
<evidence type="ECO:0000313" key="2">
    <source>
        <dbReference type="EMBL" id="KAK3319955.1"/>
    </source>
</evidence>
<dbReference type="Gene3D" id="3.90.230.10">
    <property type="entry name" value="Creatinase/methionine aminopeptidase superfamily"/>
    <property type="match status" value="1"/>
</dbReference>
<dbReference type="InterPro" id="IPR000994">
    <property type="entry name" value="Pept_M24"/>
</dbReference>
<accession>A0AAE0M5P1</accession>
<name>A0AAE0M5P1_9PEZI</name>
<gene>
    <name evidence="2" type="ORF">B0T19DRAFT_467866</name>
</gene>
<feature type="non-terminal residue" evidence="2">
    <location>
        <position position="1"/>
    </location>
</feature>
<feature type="domain" description="Peptidase M24" evidence="1">
    <location>
        <begin position="174"/>
        <end position="364"/>
    </location>
</feature>
<reference evidence="2" key="2">
    <citation type="submission" date="2023-06" db="EMBL/GenBank/DDBJ databases">
        <authorList>
            <consortium name="Lawrence Berkeley National Laboratory"/>
            <person name="Haridas S."/>
            <person name="Hensen N."/>
            <person name="Bonometti L."/>
            <person name="Westerberg I."/>
            <person name="Brannstrom I.O."/>
            <person name="Guillou S."/>
            <person name="Cros-Aarteil S."/>
            <person name="Calhoun S."/>
            <person name="Kuo A."/>
            <person name="Mondo S."/>
            <person name="Pangilinan J."/>
            <person name="Riley R."/>
            <person name="Labutti K."/>
            <person name="Andreopoulos B."/>
            <person name="Lipzen A."/>
            <person name="Chen C."/>
            <person name="Yanf M."/>
            <person name="Daum C."/>
            <person name="Ng V."/>
            <person name="Clum A."/>
            <person name="Steindorff A."/>
            <person name="Ohm R."/>
            <person name="Martin F."/>
            <person name="Silar P."/>
            <person name="Natvig D."/>
            <person name="Lalanne C."/>
            <person name="Gautier V."/>
            <person name="Ament-Velasquez S.L."/>
            <person name="Kruys A."/>
            <person name="Hutchinson M.I."/>
            <person name="Powell A.J."/>
            <person name="Barry K."/>
            <person name="Miller A.N."/>
            <person name="Grigoriev I.V."/>
            <person name="Debuchy R."/>
            <person name="Gladieux P."/>
            <person name="Thoren M.H."/>
            <person name="Johannesson H."/>
        </authorList>
    </citation>
    <scope>NUCLEOTIDE SEQUENCE</scope>
    <source>
        <strain evidence="2">SMH4131-1</strain>
    </source>
</reference>
<keyword evidence="2" id="KW-0449">Lipoprotein</keyword>
<dbReference type="InterPro" id="IPR036005">
    <property type="entry name" value="Creatinase/aminopeptidase-like"/>
</dbReference>
<keyword evidence="3" id="KW-1185">Reference proteome</keyword>
<sequence length="430" mass="48384">PRYYTLPSLREQADIQDAWTAERKARIPKILQKYGVDAWLISQREFAEDTVFWSIKSARQFAARRRTTFLFLANASNGAPDSYRWIDNTPKLWEDLKDVLEQQDPKSIAVNADADIAFSSGLHFGEYEALLAGIGKKWAVRLVSKPIIAVDYVASMPASQAIWYRRLQSTAWAMISEAFSERVIVPGVTTTVDVEWWLREKIQQMNYSTWFRPSITIITGLSSPNISTDEDKNVINFGDLLHVDFGVTALDLNTDTQHLAYVLYPGQTEDDIPRGLIEGLKKGNRAQDIVKSKMKIGRTGNEILKASLDQMRSEGIEGKIYTHPIGDWGHSAGPVIGMTNLQDGVPVIGDLPLLPSMYYSVELLVEHFVPERNATLQFPLEEDIRHVPASSEGEDDSVWLWAYARQERFHVVRTPLATGEGKRGSEGGDL</sequence>
<organism evidence="2 3">
    <name type="scientific">Cercophora scortea</name>
    <dbReference type="NCBI Taxonomy" id="314031"/>
    <lineage>
        <taxon>Eukaryota</taxon>
        <taxon>Fungi</taxon>
        <taxon>Dikarya</taxon>
        <taxon>Ascomycota</taxon>
        <taxon>Pezizomycotina</taxon>
        <taxon>Sordariomycetes</taxon>
        <taxon>Sordariomycetidae</taxon>
        <taxon>Sordariales</taxon>
        <taxon>Lasiosphaeriaceae</taxon>
        <taxon>Cercophora</taxon>
    </lineage>
</organism>
<protein>
    <submittedName>
        <fullName evidence="2">Lipoprotein</fullName>
    </submittedName>
</protein>